<feature type="domain" description="Ribonuclease H1 N-terminal" evidence="2">
    <location>
        <begin position="61"/>
        <end position="93"/>
    </location>
</feature>
<evidence type="ECO:0000256" key="1">
    <source>
        <dbReference type="SAM" id="Phobius"/>
    </source>
</evidence>
<dbReference type="InterPro" id="IPR037056">
    <property type="entry name" value="RNase_H1_N_sf"/>
</dbReference>
<evidence type="ECO:0000313" key="4">
    <source>
        <dbReference type="Proteomes" id="UP000541444"/>
    </source>
</evidence>
<accession>A0A7J7LJC9</accession>
<protein>
    <recommendedName>
        <fullName evidence="2">Ribonuclease H1 N-terminal domain-containing protein</fullName>
    </recommendedName>
</protein>
<dbReference type="InterPro" id="IPR036910">
    <property type="entry name" value="HMG_box_dom_sf"/>
</dbReference>
<dbReference type="Pfam" id="PF01693">
    <property type="entry name" value="Cauli_VI"/>
    <property type="match status" value="1"/>
</dbReference>
<keyword evidence="4" id="KW-1185">Reference proteome</keyword>
<dbReference type="SUPFAM" id="SSF55658">
    <property type="entry name" value="L9 N-domain-like"/>
    <property type="match status" value="1"/>
</dbReference>
<evidence type="ECO:0000313" key="3">
    <source>
        <dbReference type="EMBL" id="KAF6142733.1"/>
    </source>
</evidence>
<dbReference type="Gene3D" id="1.10.30.10">
    <property type="entry name" value="High mobility group box domain"/>
    <property type="match status" value="1"/>
</dbReference>
<proteinExistence type="predicted"/>
<gene>
    <name evidence="3" type="ORF">GIB67_018444</name>
</gene>
<keyword evidence="1" id="KW-0472">Membrane</keyword>
<dbReference type="EMBL" id="JACGCM010002247">
    <property type="protein sequence ID" value="KAF6142733.1"/>
    <property type="molecule type" value="Genomic_DNA"/>
</dbReference>
<dbReference type="InterPro" id="IPR011320">
    <property type="entry name" value="RNase_H1_N"/>
</dbReference>
<dbReference type="Proteomes" id="UP000541444">
    <property type="component" value="Unassembled WGS sequence"/>
</dbReference>
<dbReference type="InterPro" id="IPR009027">
    <property type="entry name" value="Ribosomal_bL9/RNase_H1_N"/>
</dbReference>
<keyword evidence="1" id="KW-1133">Transmembrane helix</keyword>
<comment type="caution">
    <text evidence="3">The sequence shown here is derived from an EMBL/GenBank/DDBJ whole genome shotgun (WGS) entry which is preliminary data.</text>
</comment>
<feature type="transmembrane region" description="Helical" evidence="1">
    <location>
        <begin position="142"/>
        <end position="159"/>
    </location>
</feature>
<name>A0A7J7LJC9_9MAGN</name>
<dbReference type="OrthoDB" id="1922118at2759"/>
<dbReference type="Gene3D" id="3.40.970.10">
    <property type="entry name" value="Ribonuclease H1, N-terminal domain"/>
    <property type="match status" value="1"/>
</dbReference>
<sequence length="160" mass="18327">MEDFRKTYKEKYPNNKTVSVTNKAGGKKWNLLSDAKKGSIPSPRRVEDGRDIKMAKGARGKVYVVFIGWHPSIYQTWAECEVEVLRYPCAIYQCMDVEHALAEFLTLKSCTEPKPEAVPTSLVVRVEAEHYFTKHELRFSHLYLLAILAVVVVFVAFMLL</sequence>
<evidence type="ECO:0000259" key="2">
    <source>
        <dbReference type="Pfam" id="PF01693"/>
    </source>
</evidence>
<organism evidence="3 4">
    <name type="scientific">Kingdonia uniflora</name>
    <dbReference type="NCBI Taxonomy" id="39325"/>
    <lineage>
        <taxon>Eukaryota</taxon>
        <taxon>Viridiplantae</taxon>
        <taxon>Streptophyta</taxon>
        <taxon>Embryophyta</taxon>
        <taxon>Tracheophyta</taxon>
        <taxon>Spermatophyta</taxon>
        <taxon>Magnoliopsida</taxon>
        <taxon>Ranunculales</taxon>
        <taxon>Circaeasteraceae</taxon>
        <taxon>Kingdonia</taxon>
    </lineage>
</organism>
<reference evidence="3 4" key="1">
    <citation type="journal article" date="2020" name="IScience">
        <title>Genome Sequencing of the Endangered Kingdonia uniflora (Circaeasteraceae, Ranunculales) Reveals Potential Mechanisms of Evolutionary Specialization.</title>
        <authorList>
            <person name="Sun Y."/>
            <person name="Deng T."/>
            <person name="Zhang A."/>
            <person name="Moore M.J."/>
            <person name="Landis J.B."/>
            <person name="Lin N."/>
            <person name="Zhang H."/>
            <person name="Zhang X."/>
            <person name="Huang J."/>
            <person name="Zhang X."/>
            <person name="Sun H."/>
            <person name="Wang H."/>
        </authorList>
    </citation>
    <scope>NUCLEOTIDE SEQUENCE [LARGE SCALE GENOMIC DNA]</scope>
    <source>
        <strain evidence="3">TB1705</strain>
        <tissue evidence="3">Leaf</tissue>
    </source>
</reference>
<dbReference type="AlphaFoldDB" id="A0A7J7LJC9"/>
<keyword evidence="1" id="KW-0812">Transmembrane</keyword>